<evidence type="ECO:0000313" key="2">
    <source>
        <dbReference type="Proteomes" id="UP000185839"/>
    </source>
</evidence>
<gene>
    <name evidence="1" type="ORF">SAMN05421789_11712</name>
</gene>
<keyword evidence="2" id="KW-1185">Reference proteome</keyword>
<evidence type="ECO:0000313" key="1">
    <source>
        <dbReference type="EMBL" id="SIT01222.1"/>
    </source>
</evidence>
<name>A0A1N7NSF0_9FLAO</name>
<sequence>MITKIIKYTDIGILDKTMVTVFGKILVDA</sequence>
<proteinExistence type="predicted"/>
<dbReference type="AlphaFoldDB" id="A0A1N7NSF0"/>
<protein>
    <submittedName>
        <fullName evidence="1">Uncharacterized protein</fullName>
    </submittedName>
</protein>
<reference evidence="2" key="1">
    <citation type="submission" date="2017-01" db="EMBL/GenBank/DDBJ databases">
        <authorList>
            <person name="Varghese N."/>
            <person name="Submissions S."/>
        </authorList>
    </citation>
    <scope>NUCLEOTIDE SEQUENCE [LARGE SCALE GENOMIC DNA]</scope>
    <source>
        <strain evidence="2">DSM 23145</strain>
    </source>
</reference>
<dbReference type="Proteomes" id="UP000185839">
    <property type="component" value="Unassembled WGS sequence"/>
</dbReference>
<dbReference type="STRING" id="713588.SAMN05421789_11712"/>
<accession>A0A1N7NSF0</accession>
<organism evidence="1 2">
    <name type="scientific">Kaistella chaponensis</name>
    <dbReference type="NCBI Taxonomy" id="713588"/>
    <lineage>
        <taxon>Bacteria</taxon>
        <taxon>Pseudomonadati</taxon>
        <taxon>Bacteroidota</taxon>
        <taxon>Flavobacteriia</taxon>
        <taxon>Flavobacteriales</taxon>
        <taxon>Weeksellaceae</taxon>
        <taxon>Chryseobacterium group</taxon>
        <taxon>Kaistella</taxon>
    </lineage>
</organism>
<dbReference type="EMBL" id="FTOI01000017">
    <property type="protein sequence ID" value="SIT01222.1"/>
    <property type="molecule type" value="Genomic_DNA"/>
</dbReference>